<name>A0ABU6IFC6_9ACTN</name>
<protein>
    <submittedName>
        <fullName evidence="2">GSU2403 family nucleotidyltransferase fold protein</fullName>
    </submittedName>
</protein>
<organism evidence="2 3">
    <name type="scientific">Adlercreutzia wanghongyangiae</name>
    <dbReference type="NCBI Taxonomy" id="3111451"/>
    <lineage>
        <taxon>Bacteria</taxon>
        <taxon>Bacillati</taxon>
        <taxon>Actinomycetota</taxon>
        <taxon>Coriobacteriia</taxon>
        <taxon>Eggerthellales</taxon>
        <taxon>Eggerthellaceae</taxon>
        <taxon>Adlercreutzia</taxon>
    </lineage>
</organism>
<evidence type="ECO:0000313" key="2">
    <source>
        <dbReference type="EMBL" id="MEC4175102.1"/>
    </source>
</evidence>
<gene>
    <name evidence="2" type="ORF">VIN30_01390</name>
</gene>
<accession>A0ABU6IFC6</accession>
<comment type="caution">
    <text evidence="2">The sequence shown here is derived from an EMBL/GenBank/DDBJ whole genome shotgun (WGS) entry which is preliminary data.</text>
</comment>
<dbReference type="Proteomes" id="UP001349994">
    <property type="component" value="Unassembled WGS sequence"/>
</dbReference>
<dbReference type="EMBL" id="JAYMFF010000002">
    <property type="protein sequence ID" value="MEC4175102.1"/>
    <property type="molecule type" value="Genomic_DNA"/>
</dbReference>
<feature type="domain" description="Nucleotidyltransferase-like" evidence="1">
    <location>
        <begin position="20"/>
        <end position="195"/>
    </location>
</feature>
<evidence type="ECO:0000259" key="1">
    <source>
        <dbReference type="Pfam" id="PF12281"/>
    </source>
</evidence>
<evidence type="ECO:0000313" key="3">
    <source>
        <dbReference type="Proteomes" id="UP001349994"/>
    </source>
</evidence>
<dbReference type="Pfam" id="PF12281">
    <property type="entry name" value="NTP_transf_8"/>
    <property type="match status" value="1"/>
</dbReference>
<dbReference type="RefSeq" id="WP_338208666.1">
    <property type="nucleotide sequence ID" value="NZ_JAYMFF010000002.1"/>
</dbReference>
<reference evidence="2 3" key="1">
    <citation type="submission" date="2024-01" db="EMBL/GenBank/DDBJ databases">
        <title>novel species in genus Adlercreutzia.</title>
        <authorList>
            <person name="Liu X."/>
        </authorList>
    </citation>
    <scope>NUCLEOTIDE SEQUENCE [LARGE SCALE GENOMIC DNA]</scope>
    <source>
        <strain evidence="2 3">R7</strain>
    </source>
</reference>
<proteinExistence type="predicted"/>
<dbReference type="InterPro" id="IPR058575">
    <property type="entry name" value="NTP_transf_8_dom"/>
</dbReference>
<keyword evidence="3" id="KW-1185">Reference proteome</keyword>
<sequence length="270" mass="30203">MSLSADRVLEECIQAIEPYLDQLVVAGGWVPYLYVKLYEGAATHEPLLTADFDAVIARHAFVEHAITLDKTILSAGFSYDFSSLDIPPVVKYVKDLEDNQQAEIEFLTEAGATRRPVEVIGSINAQALQHIDVLLDNPWSFPLENYALKGSGCLKVPRPSQYVLHKILVAPRRKGARKTAKDLYYAFYVLDAFPAWRTKVLEGLSRCSHQKDAQAAAGYLAAMFADIDSPGVECVASQRPQIAYAAMTDDQFRQYCMHRMNELRNALHHP</sequence>